<keyword evidence="2" id="KW-0812">Transmembrane</keyword>
<evidence type="ECO:0000313" key="5">
    <source>
        <dbReference type="Proteomes" id="UP001597438"/>
    </source>
</evidence>
<dbReference type="InterPro" id="IPR050640">
    <property type="entry name" value="Bact_2-comp_sensor_kinase"/>
</dbReference>
<evidence type="ECO:0000256" key="2">
    <source>
        <dbReference type="SAM" id="Phobius"/>
    </source>
</evidence>
<dbReference type="SUPFAM" id="SSF48452">
    <property type="entry name" value="TPR-like"/>
    <property type="match status" value="2"/>
</dbReference>
<gene>
    <name evidence="4" type="ORF">ACFSYS_07955</name>
</gene>
<protein>
    <submittedName>
        <fullName evidence="4">Tetratricopeptide repeat protein</fullName>
    </submittedName>
</protein>
<evidence type="ECO:0000259" key="3">
    <source>
        <dbReference type="Pfam" id="PF06580"/>
    </source>
</evidence>
<keyword evidence="1" id="KW-0802">TPR repeat</keyword>
<dbReference type="InterPro" id="IPR019734">
    <property type="entry name" value="TPR_rpt"/>
</dbReference>
<dbReference type="Pfam" id="PF13424">
    <property type="entry name" value="TPR_12"/>
    <property type="match status" value="1"/>
</dbReference>
<dbReference type="PANTHER" id="PTHR34220">
    <property type="entry name" value="SENSOR HISTIDINE KINASE YPDA"/>
    <property type="match status" value="1"/>
</dbReference>
<dbReference type="InterPro" id="IPR036890">
    <property type="entry name" value="HATPase_C_sf"/>
</dbReference>
<reference evidence="5" key="1">
    <citation type="journal article" date="2019" name="Int. J. Syst. Evol. Microbiol.">
        <title>The Global Catalogue of Microorganisms (GCM) 10K type strain sequencing project: providing services to taxonomists for standard genome sequencing and annotation.</title>
        <authorList>
            <consortium name="The Broad Institute Genomics Platform"/>
            <consortium name="The Broad Institute Genome Sequencing Center for Infectious Disease"/>
            <person name="Wu L."/>
            <person name="Ma J."/>
        </authorList>
    </citation>
    <scope>NUCLEOTIDE SEQUENCE [LARGE SCALE GENOMIC DNA]</scope>
    <source>
        <strain evidence="5">KCTC 52925</strain>
    </source>
</reference>
<dbReference type="InterPro" id="IPR011990">
    <property type="entry name" value="TPR-like_helical_dom_sf"/>
</dbReference>
<dbReference type="SMART" id="SM00028">
    <property type="entry name" value="TPR"/>
    <property type="match status" value="7"/>
</dbReference>
<dbReference type="Gene3D" id="3.30.565.10">
    <property type="entry name" value="Histidine kinase-like ATPase, C-terminal domain"/>
    <property type="match status" value="1"/>
</dbReference>
<evidence type="ECO:0000256" key="1">
    <source>
        <dbReference type="PROSITE-ProRule" id="PRU00339"/>
    </source>
</evidence>
<feature type="repeat" description="TPR" evidence="1">
    <location>
        <begin position="201"/>
        <end position="234"/>
    </location>
</feature>
<dbReference type="Proteomes" id="UP001597438">
    <property type="component" value="Unassembled WGS sequence"/>
</dbReference>
<dbReference type="PROSITE" id="PS50005">
    <property type="entry name" value="TPR"/>
    <property type="match status" value="1"/>
</dbReference>
<keyword evidence="2" id="KW-1133">Transmembrane helix</keyword>
<dbReference type="InterPro" id="IPR010559">
    <property type="entry name" value="Sig_transdc_His_kin_internal"/>
</dbReference>
<dbReference type="PANTHER" id="PTHR34220:SF7">
    <property type="entry name" value="SENSOR HISTIDINE KINASE YPDA"/>
    <property type="match status" value="1"/>
</dbReference>
<feature type="domain" description="Signal transduction histidine kinase internal region" evidence="3">
    <location>
        <begin position="491"/>
        <end position="571"/>
    </location>
</feature>
<dbReference type="Pfam" id="PF06580">
    <property type="entry name" value="His_kinase"/>
    <property type="match status" value="1"/>
</dbReference>
<accession>A0ABW5X2L5</accession>
<comment type="caution">
    <text evidence="4">The sequence shown here is derived from an EMBL/GenBank/DDBJ whole genome shotgun (WGS) entry which is preliminary data.</text>
</comment>
<dbReference type="SUPFAM" id="SSF55874">
    <property type="entry name" value="ATPase domain of HSP90 chaperone/DNA topoisomerase II/histidine kinase"/>
    <property type="match status" value="1"/>
</dbReference>
<name>A0ABW5X2L5_9FLAO</name>
<keyword evidence="5" id="KW-1185">Reference proteome</keyword>
<dbReference type="RefSeq" id="WP_251740987.1">
    <property type="nucleotide sequence ID" value="NZ_JBHUOJ010000016.1"/>
</dbReference>
<dbReference type="EMBL" id="JBHUOJ010000016">
    <property type="protein sequence ID" value="MFD2833221.1"/>
    <property type="molecule type" value="Genomic_DNA"/>
</dbReference>
<organism evidence="4 5">
    <name type="scientific">Christiangramia antarctica</name>
    <dbReference type="NCBI Taxonomy" id="2058158"/>
    <lineage>
        <taxon>Bacteria</taxon>
        <taxon>Pseudomonadati</taxon>
        <taxon>Bacteroidota</taxon>
        <taxon>Flavobacteriia</taxon>
        <taxon>Flavobacteriales</taxon>
        <taxon>Flavobacteriaceae</taxon>
        <taxon>Christiangramia</taxon>
    </lineage>
</organism>
<evidence type="ECO:0000313" key="4">
    <source>
        <dbReference type="EMBL" id="MFD2833221.1"/>
    </source>
</evidence>
<dbReference type="Gene3D" id="1.25.40.10">
    <property type="entry name" value="Tetratricopeptide repeat domain"/>
    <property type="match status" value="2"/>
</dbReference>
<keyword evidence="2" id="KW-0472">Membrane</keyword>
<feature type="transmembrane region" description="Helical" evidence="2">
    <location>
        <begin position="451"/>
        <end position="469"/>
    </location>
</feature>
<sequence length="693" mass="78221">MRIGLLLIFIFYLQDASSQQAEIDSIQNLLKGQISDSLKAHYLNELSYYHSTCDAVQGLKFAEEALDVAKAIKNKPQIATAFKRKSQNFTVLGLNEEAIKMYTTAINIFKESRDSTQWARTLYSQGLVYYNQSEYTKSTKNYRLAFQLFKGSKDTLLMGKMLNSISINLMYEANYSAALQNYLKAIKLYESIGATKSIEYAQIISNLGLLYARLKDYKKSLDYHEQALASFRRLGHKQLEADALSNLANTLDYLGKPLKALKLYQESYDLQEEVGNKLGKANALTNIGVVLIPLGKNLEAIKNLSSASSVYEELGNKANLSIAQENMGEAYLNLYEEKNAKNFLQNAKEQFNKALLNSQEAATINTEERILGHLSKIHAQLNDYQAAYEAKAKSSQLKDSITSTGSEAEIARLEAQHEYEKKETALETTHAKQEAIAQAEIYKQKYIKNTVIIGGSGLLAAGILTLFLLKRKRDAVARQERAEFDTKVCDTELKALRAQMNPHFIFNALNSINHFIDKNDKEQAGDYLTKFADLMRKTLVNSEKKEVLLEDDLELLRLYLEIETKRLNNKFTSSIEVDPGIDIHRTLIPPCILQPFVENSIWHGISQMKGKGHIKIEVKERDKMLVCSVEDNGQGRANTINTLRKESEVKGINITQNRVNIINQVKNSKGNVNFIDKPQGVRVEVSLPLEIAF</sequence>
<proteinExistence type="predicted"/>